<dbReference type="Proteomes" id="UP000316628">
    <property type="component" value="Unassembled WGS sequence"/>
</dbReference>
<proteinExistence type="predicted"/>
<keyword evidence="4" id="KW-1185">Reference proteome</keyword>
<dbReference type="RefSeq" id="WP_170232183.1">
    <property type="nucleotide sequence ID" value="NZ_VFPP01000001.1"/>
</dbReference>
<organism evidence="3 4">
    <name type="scientific">Saccharothrix saharensis</name>
    <dbReference type="NCBI Taxonomy" id="571190"/>
    <lineage>
        <taxon>Bacteria</taxon>
        <taxon>Bacillati</taxon>
        <taxon>Actinomycetota</taxon>
        <taxon>Actinomycetes</taxon>
        <taxon>Pseudonocardiales</taxon>
        <taxon>Pseudonocardiaceae</taxon>
        <taxon>Saccharothrix</taxon>
    </lineage>
</organism>
<evidence type="ECO:0000256" key="2">
    <source>
        <dbReference type="SAM" id="SignalP"/>
    </source>
</evidence>
<evidence type="ECO:0000313" key="3">
    <source>
        <dbReference type="EMBL" id="TQM82993.1"/>
    </source>
</evidence>
<accession>A0A543JJI8</accession>
<feature type="region of interest" description="Disordered" evidence="1">
    <location>
        <begin position="27"/>
        <end position="55"/>
    </location>
</feature>
<evidence type="ECO:0000313" key="4">
    <source>
        <dbReference type="Proteomes" id="UP000316628"/>
    </source>
</evidence>
<sequence length="177" mass="17938">MDSRIAVIGLAAAAFFAVTACATIEGKPSPNAGAGTPPSTSTGTTPAGAPAALDDADPCGLVTAEDVERALGALDGEPRRNDLGTARSCEYEVDKRLLVVDIRTNVGLTGVNATGPVTDLTIGGHPVKAWVSQGGTCFVVLGVTESSRVDITAQPKTGTQECGPAQRLAELVEPKLP</sequence>
<dbReference type="Pfam" id="PF12079">
    <property type="entry name" value="DUF3558"/>
    <property type="match status" value="1"/>
</dbReference>
<evidence type="ECO:0000256" key="1">
    <source>
        <dbReference type="SAM" id="MobiDB-lite"/>
    </source>
</evidence>
<feature type="compositionally biased region" description="Low complexity" evidence="1">
    <location>
        <begin position="32"/>
        <end position="52"/>
    </location>
</feature>
<feature type="signal peptide" evidence="2">
    <location>
        <begin position="1"/>
        <end position="22"/>
    </location>
</feature>
<dbReference type="EMBL" id="VFPP01000001">
    <property type="protein sequence ID" value="TQM82993.1"/>
    <property type="molecule type" value="Genomic_DNA"/>
</dbReference>
<gene>
    <name evidence="3" type="ORF">FHX81_5406</name>
</gene>
<dbReference type="PROSITE" id="PS51257">
    <property type="entry name" value="PROKAR_LIPOPROTEIN"/>
    <property type="match status" value="1"/>
</dbReference>
<reference evidence="3 4" key="1">
    <citation type="submission" date="2019-06" db="EMBL/GenBank/DDBJ databases">
        <title>Sequencing the genomes of 1000 actinobacteria strains.</title>
        <authorList>
            <person name="Klenk H.-P."/>
        </authorList>
    </citation>
    <scope>NUCLEOTIDE SEQUENCE [LARGE SCALE GENOMIC DNA]</scope>
    <source>
        <strain evidence="3 4">DSM 45456</strain>
    </source>
</reference>
<feature type="chain" id="PRO_5021972334" evidence="2">
    <location>
        <begin position="23"/>
        <end position="177"/>
    </location>
</feature>
<dbReference type="InterPro" id="IPR024520">
    <property type="entry name" value="DUF3558"/>
</dbReference>
<keyword evidence="2" id="KW-0732">Signal</keyword>
<comment type="caution">
    <text evidence="3">The sequence shown here is derived from an EMBL/GenBank/DDBJ whole genome shotgun (WGS) entry which is preliminary data.</text>
</comment>
<protein>
    <submittedName>
        <fullName evidence="3">Uncharacterized protein DUF3558</fullName>
    </submittedName>
</protein>
<dbReference type="AlphaFoldDB" id="A0A543JJI8"/>
<name>A0A543JJI8_9PSEU</name>